<evidence type="ECO:0000313" key="2">
    <source>
        <dbReference type="EMBL" id="BDG71729.1"/>
    </source>
</evidence>
<dbReference type="PANTHER" id="PTHR42928">
    <property type="entry name" value="TRICARBOXYLATE-BINDING PROTEIN"/>
    <property type="match status" value="1"/>
</dbReference>
<protein>
    <recommendedName>
        <fullName evidence="4">Tripartite tricarboxylate transporter substrate binding protein</fullName>
    </recommendedName>
</protein>
<evidence type="ECO:0000313" key="3">
    <source>
        <dbReference type="Proteomes" id="UP000831327"/>
    </source>
</evidence>
<evidence type="ECO:0008006" key="4">
    <source>
        <dbReference type="Google" id="ProtNLM"/>
    </source>
</evidence>
<proteinExistence type="inferred from homology"/>
<dbReference type="PANTHER" id="PTHR42928:SF5">
    <property type="entry name" value="BLR1237 PROTEIN"/>
    <property type="match status" value="1"/>
</dbReference>
<dbReference type="Pfam" id="PF03401">
    <property type="entry name" value="TctC"/>
    <property type="match status" value="1"/>
</dbReference>
<dbReference type="Gene3D" id="3.40.190.150">
    <property type="entry name" value="Bordetella uptake gene, domain 1"/>
    <property type="match status" value="1"/>
</dbReference>
<keyword evidence="3" id="KW-1185">Reference proteome</keyword>
<sequence>MLRAVPVTTLAALVSLVLGYLPAVAQTYPSRPITMVVPFAPGGASDVSGRVLANRMGEILGQRVVIENKPGAGGAIGAEAVVRAAPDGYTLLFWNVGIATTAHLSRLPYDPLRDLQPIGLAGSIPTILAVGAGVQAATLRDLIEMARARPEALNYGSSGIGSSDHLAVAMFESLAGVRLTHIPYRGGAPAVTAAMTGEVQLLGLTAGSVLNQIRSGHLRALAIASDRPYPGLPGVPTAAEAGLPGFSVDVWLGVWAPSGTPRPIVDRVNAAIRQALATDATVAALGAAGIEAASSTTDEFTAHVGVEFERWGRVIRQANIVVQ</sequence>
<dbReference type="CDD" id="cd13578">
    <property type="entry name" value="PBP2_Bug27"/>
    <property type="match status" value="1"/>
</dbReference>
<comment type="similarity">
    <text evidence="1">Belongs to the UPF0065 (bug) family.</text>
</comment>
<evidence type="ECO:0000256" key="1">
    <source>
        <dbReference type="ARBA" id="ARBA00006987"/>
    </source>
</evidence>
<accession>A0ABM7Y1Q8</accession>
<dbReference type="SUPFAM" id="SSF53850">
    <property type="entry name" value="Periplasmic binding protein-like II"/>
    <property type="match status" value="1"/>
</dbReference>
<dbReference type="InterPro" id="IPR042100">
    <property type="entry name" value="Bug_dom1"/>
</dbReference>
<organism evidence="2 3">
    <name type="scientific">Roseomonas fluvialis</name>
    <dbReference type="NCBI Taxonomy" id="1750527"/>
    <lineage>
        <taxon>Bacteria</taxon>
        <taxon>Pseudomonadati</taxon>
        <taxon>Pseudomonadota</taxon>
        <taxon>Alphaproteobacteria</taxon>
        <taxon>Acetobacterales</taxon>
        <taxon>Roseomonadaceae</taxon>
        <taxon>Roseomonas</taxon>
    </lineage>
</organism>
<name>A0ABM7Y1Q8_9PROT</name>
<reference evidence="2 3" key="1">
    <citation type="journal article" date="2016" name="Microbes Environ.">
        <title>Phylogenetically diverse aerobic anoxygenic phototrophic bacteria isolated from epilithic biofilms in Tama river, Japan.</title>
        <authorList>
            <person name="Hirose S."/>
            <person name="Matsuura K."/>
            <person name="Haruta S."/>
        </authorList>
    </citation>
    <scope>NUCLEOTIDE SEQUENCE [LARGE SCALE GENOMIC DNA]</scope>
    <source>
        <strain evidence="2 3">S08</strain>
    </source>
</reference>
<gene>
    <name evidence="2" type="ORF">Rmf_16580</name>
</gene>
<dbReference type="EMBL" id="AP025637">
    <property type="protein sequence ID" value="BDG71729.1"/>
    <property type="molecule type" value="Genomic_DNA"/>
</dbReference>
<dbReference type="PIRSF" id="PIRSF017082">
    <property type="entry name" value="YflP"/>
    <property type="match status" value="1"/>
</dbReference>
<dbReference type="Proteomes" id="UP000831327">
    <property type="component" value="Chromosome"/>
</dbReference>
<dbReference type="Gene3D" id="3.40.190.10">
    <property type="entry name" value="Periplasmic binding protein-like II"/>
    <property type="match status" value="1"/>
</dbReference>
<dbReference type="InterPro" id="IPR005064">
    <property type="entry name" value="BUG"/>
</dbReference>